<comment type="caution">
    <text evidence="2">The sequence shown here is derived from an EMBL/GenBank/DDBJ whole genome shotgun (WGS) entry which is preliminary data.</text>
</comment>
<feature type="compositionally biased region" description="Polar residues" evidence="1">
    <location>
        <begin position="1"/>
        <end position="19"/>
    </location>
</feature>
<evidence type="ECO:0000313" key="2">
    <source>
        <dbReference type="EMBL" id="KRY63964.1"/>
    </source>
</evidence>
<dbReference type="AlphaFoldDB" id="A0A0V1DQY5"/>
<protein>
    <submittedName>
        <fullName evidence="2">Uncharacterized protein</fullName>
    </submittedName>
</protein>
<dbReference type="EMBL" id="JYDP01008144">
    <property type="protein sequence ID" value="KRY63964.1"/>
    <property type="molecule type" value="Genomic_DNA"/>
</dbReference>
<feature type="region of interest" description="Disordered" evidence="1">
    <location>
        <begin position="1"/>
        <end position="32"/>
    </location>
</feature>
<evidence type="ECO:0000313" key="3">
    <source>
        <dbReference type="Proteomes" id="UP000055024"/>
    </source>
</evidence>
<keyword evidence="3" id="KW-1185">Reference proteome</keyword>
<gene>
    <name evidence="2" type="ORF">T11_18242</name>
</gene>
<feature type="non-terminal residue" evidence="2">
    <location>
        <position position="1"/>
    </location>
</feature>
<organism evidence="2 3">
    <name type="scientific">Trichinella zimbabwensis</name>
    <dbReference type="NCBI Taxonomy" id="268475"/>
    <lineage>
        <taxon>Eukaryota</taxon>
        <taxon>Metazoa</taxon>
        <taxon>Ecdysozoa</taxon>
        <taxon>Nematoda</taxon>
        <taxon>Enoplea</taxon>
        <taxon>Dorylaimia</taxon>
        <taxon>Trichinellida</taxon>
        <taxon>Trichinellidae</taxon>
        <taxon>Trichinella</taxon>
    </lineage>
</organism>
<proteinExistence type="predicted"/>
<name>A0A0V1DQY5_9BILA</name>
<feature type="non-terminal residue" evidence="2">
    <location>
        <position position="65"/>
    </location>
</feature>
<accession>A0A0V1DQY5</accession>
<dbReference type="Proteomes" id="UP000055024">
    <property type="component" value="Unassembled WGS sequence"/>
</dbReference>
<evidence type="ECO:0000256" key="1">
    <source>
        <dbReference type="SAM" id="MobiDB-lite"/>
    </source>
</evidence>
<sequence length="65" mass="7084">LGRTKSVPSSWLENGTARVNNGRRKTGARPSTFFGGKRLYTLGKPCIIAERKTTRHGQNGADLVV</sequence>
<reference evidence="2 3" key="1">
    <citation type="submission" date="2015-01" db="EMBL/GenBank/DDBJ databases">
        <title>Evolution of Trichinella species and genotypes.</title>
        <authorList>
            <person name="Korhonen P.K."/>
            <person name="Edoardo P."/>
            <person name="Giuseppe L.R."/>
            <person name="Gasser R.B."/>
        </authorList>
    </citation>
    <scope>NUCLEOTIDE SEQUENCE [LARGE SCALE GENOMIC DNA]</scope>
    <source>
        <strain evidence="2">ISS1029</strain>
    </source>
</reference>